<gene>
    <name evidence="2" type="ORF">AVEN_113194_1</name>
</gene>
<evidence type="ECO:0000313" key="2">
    <source>
        <dbReference type="EMBL" id="GBN35726.1"/>
    </source>
</evidence>
<accession>A0A4Y2ND39</accession>
<organism evidence="2 3">
    <name type="scientific">Araneus ventricosus</name>
    <name type="common">Orbweaver spider</name>
    <name type="synonym">Epeira ventricosa</name>
    <dbReference type="NCBI Taxonomy" id="182803"/>
    <lineage>
        <taxon>Eukaryota</taxon>
        <taxon>Metazoa</taxon>
        <taxon>Ecdysozoa</taxon>
        <taxon>Arthropoda</taxon>
        <taxon>Chelicerata</taxon>
        <taxon>Arachnida</taxon>
        <taxon>Araneae</taxon>
        <taxon>Araneomorphae</taxon>
        <taxon>Entelegynae</taxon>
        <taxon>Araneoidea</taxon>
        <taxon>Araneidae</taxon>
        <taxon>Araneus</taxon>
    </lineage>
</organism>
<reference evidence="2 3" key="1">
    <citation type="journal article" date="2019" name="Sci. Rep.">
        <title>Orb-weaving spider Araneus ventricosus genome elucidates the spidroin gene catalogue.</title>
        <authorList>
            <person name="Kono N."/>
            <person name="Nakamura H."/>
            <person name="Ohtoshi R."/>
            <person name="Moran D.A.P."/>
            <person name="Shinohara A."/>
            <person name="Yoshida Y."/>
            <person name="Fujiwara M."/>
            <person name="Mori M."/>
            <person name="Tomita M."/>
            <person name="Arakawa K."/>
        </authorList>
    </citation>
    <scope>NUCLEOTIDE SEQUENCE [LARGE SCALE GENOMIC DNA]</scope>
</reference>
<feature type="non-terminal residue" evidence="2">
    <location>
        <position position="1"/>
    </location>
</feature>
<evidence type="ECO:0000256" key="1">
    <source>
        <dbReference type="SAM" id="MobiDB-lite"/>
    </source>
</evidence>
<keyword evidence="3" id="KW-1185">Reference proteome</keyword>
<protein>
    <submittedName>
        <fullName evidence="2">Uncharacterized protein</fullName>
    </submittedName>
</protein>
<feature type="compositionally biased region" description="Polar residues" evidence="1">
    <location>
        <begin position="21"/>
        <end position="40"/>
    </location>
</feature>
<dbReference type="Proteomes" id="UP000499080">
    <property type="component" value="Unassembled WGS sequence"/>
</dbReference>
<evidence type="ECO:0000313" key="3">
    <source>
        <dbReference type="Proteomes" id="UP000499080"/>
    </source>
</evidence>
<dbReference type="AlphaFoldDB" id="A0A4Y2ND39"/>
<feature type="compositionally biased region" description="Basic and acidic residues" evidence="1">
    <location>
        <begin position="117"/>
        <end position="138"/>
    </location>
</feature>
<feature type="compositionally biased region" description="Polar residues" evidence="1">
    <location>
        <begin position="220"/>
        <end position="231"/>
    </location>
</feature>
<feature type="compositionally biased region" description="Basic and acidic residues" evidence="1">
    <location>
        <begin position="156"/>
        <end position="172"/>
    </location>
</feature>
<feature type="region of interest" description="Disordered" evidence="1">
    <location>
        <begin position="1"/>
        <end position="241"/>
    </location>
</feature>
<name>A0A4Y2ND39_ARAVE</name>
<comment type="caution">
    <text evidence="2">The sequence shown here is derived from an EMBL/GenBank/DDBJ whole genome shotgun (WGS) entry which is preliminary data.</text>
</comment>
<feature type="compositionally biased region" description="Acidic residues" evidence="1">
    <location>
        <begin position="106"/>
        <end position="116"/>
    </location>
</feature>
<dbReference type="EMBL" id="BGPR01208355">
    <property type="protein sequence ID" value="GBN35726.1"/>
    <property type="molecule type" value="Genomic_DNA"/>
</dbReference>
<feature type="compositionally biased region" description="Polar residues" evidence="1">
    <location>
        <begin position="1"/>
        <end position="14"/>
    </location>
</feature>
<feature type="compositionally biased region" description="Polar residues" evidence="1">
    <location>
        <begin position="181"/>
        <end position="194"/>
    </location>
</feature>
<sequence length="291" mass="32095">SSEGNGPCSGTKNASPDGKQSKSFNAEENGPTNDQGNETSNYKENELLNAETNQCHIAGENEPSNPEENKFHSSESNVHGPDENESCSDEENKFHSSESNVHSSDENESCIDEENEFRDAQENGPWKGKENEPFDAKGNEPCSVVQKEPCNNEMYEPCRGRESQSHEVEENKMVSSLLKESPTNISSNTNNEQSPAAKCALSNEGIELHKTQESEEIQAETGTEVNSTNGSAGLRVPTRADLENITEKEQCGFESSATSEMKNRTFQLSESELLFKNAEAVKDRMTSRKNQ</sequence>
<proteinExistence type="predicted"/>
<feature type="non-terminal residue" evidence="2">
    <location>
        <position position="291"/>
    </location>
</feature>